<evidence type="ECO:0000256" key="9">
    <source>
        <dbReference type="ARBA" id="ARBA00022932"/>
    </source>
</evidence>
<dbReference type="GO" id="GO:0006273">
    <property type="term" value="P:lagging strand elongation"/>
    <property type="evidence" value="ECO:0007669"/>
    <property type="project" value="TreeGrafter"/>
</dbReference>
<gene>
    <name evidence="18" type="ORF">H310_02859</name>
</gene>
<dbReference type="GO" id="GO:1902975">
    <property type="term" value="P:mitotic DNA replication initiation"/>
    <property type="evidence" value="ECO:0007669"/>
    <property type="project" value="InterPro"/>
</dbReference>
<comment type="similarity">
    <text evidence="2 12">Belongs to the DNA polymerase type-B family.</text>
</comment>
<dbReference type="InterPro" id="IPR045846">
    <property type="entry name" value="POLBc_alpha"/>
</dbReference>
<dbReference type="Pfam" id="PF12254">
    <property type="entry name" value="DNA_pol_alpha_N"/>
    <property type="match status" value="1"/>
</dbReference>
<dbReference type="FunFam" id="1.10.132.60:FF:000004">
    <property type="entry name" value="DNA polymerase"/>
    <property type="match status" value="1"/>
</dbReference>
<keyword evidence="5 12" id="KW-0235">DNA replication</keyword>
<dbReference type="Gene3D" id="1.10.3200.20">
    <property type="entry name" value="DNA Polymerase alpha, zinc finger"/>
    <property type="match status" value="1"/>
</dbReference>
<dbReference type="InterPro" id="IPR024647">
    <property type="entry name" value="DNA_pol_a_cat_su_N"/>
</dbReference>
<dbReference type="GeneID" id="20079909"/>
<evidence type="ECO:0000256" key="1">
    <source>
        <dbReference type="ARBA" id="ARBA00004123"/>
    </source>
</evidence>
<dbReference type="OrthoDB" id="6755010at2759"/>
<dbReference type="GO" id="GO:0003697">
    <property type="term" value="F:single-stranded DNA binding"/>
    <property type="evidence" value="ECO:0007669"/>
    <property type="project" value="TreeGrafter"/>
</dbReference>
<dbReference type="SUPFAM" id="SSF53098">
    <property type="entry name" value="Ribonuclease H-like"/>
    <property type="match status" value="1"/>
</dbReference>
<evidence type="ECO:0000313" key="18">
    <source>
        <dbReference type="EMBL" id="ETW06677.1"/>
    </source>
</evidence>
<keyword evidence="11" id="KW-0539">Nucleus</keyword>
<dbReference type="GO" id="GO:0003688">
    <property type="term" value="F:DNA replication origin binding"/>
    <property type="evidence" value="ECO:0007669"/>
    <property type="project" value="TreeGrafter"/>
</dbReference>
<dbReference type="InterPro" id="IPR036397">
    <property type="entry name" value="RNaseH_sf"/>
</dbReference>
<feature type="domain" description="DNA-directed DNA polymerase family B multifunctional" evidence="14">
    <location>
        <begin position="838"/>
        <end position="1293"/>
    </location>
</feature>
<dbReference type="GO" id="GO:0005658">
    <property type="term" value="C:alpha DNA polymerase:primase complex"/>
    <property type="evidence" value="ECO:0007669"/>
    <property type="project" value="TreeGrafter"/>
</dbReference>
<dbReference type="VEuPathDB" id="FungiDB:H310_02859"/>
<dbReference type="Gene3D" id="3.90.1600.10">
    <property type="entry name" value="Palm domain of DNA polymerase"/>
    <property type="match status" value="1"/>
</dbReference>
<dbReference type="STRING" id="157072.A0A024ULD2"/>
<feature type="compositionally biased region" description="Basic and acidic residues" evidence="13">
    <location>
        <begin position="243"/>
        <end position="258"/>
    </location>
</feature>
<keyword evidence="6" id="KW-0479">Metal-binding</keyword>
<evidence type="ECO:0000256" key="7">
    <source>
        <dbReference type="ARBA" id="ARBA00022771"/>
    </source>
</evidence>
<feature type="compositionally biased region" description="Polar residues" evidence="13">
    <location>
        <begin position="219"/>
        <end position="233"/>
    </location>
</feature>
<organism evidence="18">
    <name type="scientific">Aphanomyces invadans</name>
    <dbReference type="NCBI Taxonomy" id="157072"/>
    <lineage>
        <taxon>Eukaryota</taxon>
        <taxon>Sar</taxon>
        <taxon>Stramenopiles</taxon>
        <taxon>Oomycota</taxon>
        <taxon>Saprolegniomycetes</taxon>
        <taxon>Saprolegniales</taxon>
        <taxon>Verrucalvaceae</taxon>
        <taxon>Aphanomyces</taxon>
    </lineage>
</organism>
<proteinExistence type="inferred from homology"/>
<dbReference type="InterPro" id="IPR038256">
    <property type="entry name" value="Pol_alpha_znc_sf"/>
</dbReference>
<evidence type="ECO:0000256" key="11">
    <source>
        <dbReference type="ARBA" id="ARBA00023242"/>
    </source>
</evidence>
<dbReference type="Gene3D" id="1.10.132.60">
    <property type="entry name" value="DNA polymerase family B, C-terminal domain"/>
    <property type="match status" value="1"/>
</dbReference>
<dbReference type="EC" id="2.7.7.7" evidence="12"/>
<dbReference type="Gene3D" id="6.10.10.100">
    <property type="match status" value="1"/>
</dbReference>
<dbReference type="PANTHER" id="PTHR45861">
    <property type="entry name" value="DNA POLYMERASE ALPHA CATALYTIC SUBUNIT"/>
    <property type="match status" value="1"/>
</dbReference>
<feature type="compositionally biased region" description="Low complexity" evidence="13">
    <location>
        <begin position="203"/>
        <end position="218"/>
    </location>
</feature>
<dbReference type="InterPro" id="IPR043502">
    <property type="entry name" value="DNA/RNA_pol_sf"/>
</dbReference>
<evidence type="ECO:0000256" key="2">
    <source>
        <dbReference type="ARBA" id="ARBA00005755"/>
    </source>
</evidence>
<evidence type="ECO:0000259" key="16">
    <source>
        <dbReference type="Pfam" id="PF08996"/>
    </source>
</evidence>
<protein>
    <recommendedName>
        <fullName evidence="12">DNA polymerase</fullName>
        <ecNumber evidence="12">2.7.7.7</ecNumber>
    </recommendedName>
</protein>
<dbReference type="PROSITE" id="PS00116">
    <property type="entry name" value="DNA_POLYMERASE_B"/>
    <property type="match status" value="1"/>
</dbReference>
<feature type="domain" description="Zinc finger DNA-directed DNA polymerase family B alpha" evidence="16">
    <location>
        <begin position="1333"/>
        <end position="1533"/>
    </location>
</feature>
<feature type="region of interest" description="Disordered" evidence="13">
    <location>
        <begin position="74"/>
        <end position="258"/>
    </location>
</feature>
<comment type="subcellular location">
    <subcellularLocation>
        <location evidence="1">Nucleus</location>
    </subcellularLocation>
</comment>
<keyword evidence="10 12" id="KW-0238">DNA-binding</keyword>
<dbReference type="Gene3D" id="3.30.420.10">
    <property type="entry name" value="Ribonuclease H-like superfamily/Ribonuclease H"/>
    <property type="match status" value="1"/>
</dbReference>
<dbReference type="Pfam" id="PF03104">
    <property type="entry name" value="DNA_pol_B_exo1"/>
    <property type="match status" value="1"/>
</dbReference>
<feature type="domain" description="DNA polymerase alpha catalytic subunit N-terminal" evidence="17">
    <location>
        <begin position="23"/>
        <end position="93"/>
    </location>
</feature>
<dbReference type="InterPro" id="IPR006172">
    <property type="entry name" value="DNA-dir_DNA_pol_B"/>
</dbReference>
<comment type="catalytic activity">
    <reaction evidence="12">
        <text>DNA(n) + a 2'-deoxyribonucleoside 5'-triphosphate = DNA(n+1) + diphosphate</text>
        <dbReference type="Rhea" id="RHEA:22508"/>
        <dbReference type="Rhea" id="RHEA-COMP:17339"/>
        <dbReference type="Rhea" id="RHEA-COMP:17340"/>
        <dbReference type="ChEBI" id="CHEBI:33019"/>
        <dbReference type="ChEBI" id="CHEBI:61560"/>
        <dbReference type="ChEBI" id="CHEBI:173112"/>
        <dbReference type="EC" id="2.7.7.7"/>
    </reaction>
</comment>
<evidence type="ECO:0000256" key="8">
    <source>
        <dbReference type="ARBA" id="ARBA00022833"/>
    </source>
</evidence>
<dbReference type="PRINTS" id="PR00106">
    <property type="entry name" value="DNAPOLB"/>
</dbReference>
<dbReference type="InterPro" id="IPR006133">
    <property type="entry name" value="DNA-dir_DNA_pol_B_exonuc"/>
</dbReference>
<dbReference type="EMBL" id="KI913955">
    <property type="protein sequence ID" value="ETW06677.1"/>
    <property type="molecule type" value="Genomic_DNA"/>
</dbReference>
<dbReference type="InterPro" id="IPR006134">
    <property type="entry name" value="DNA-dir_DNA_pol_B_multi_dom"/>
</dbReference>
<keyword evidence="3 12" id="KW-0808">Transferase</keyword>
<dbReference type="RefSeq" id="XP_008864752.1">
    <property type="nucleotide sequence ID" value="XM_008866530.1"/>
</dbReference>
<dbReference type="SUPFAM" id="SSF56672">
    <property type="entry name" value="DNA/RNA polymerases"/>
    <property type="match status" value="1"/>
</dbReference>
<evidence type="ECO:0000256" key="3">
    <source>
        <dbReference type="ARBA" id="ARBA00022679"/>
    </source>
</evidence>
<evidence type="ECO:0000259" key="14">
    <source>
        <dbReference type="Pfam" id="PF00136"/>
    </source>
</evidence>
<evidence type="ECO:0000259" key="15">
    <source>
        <dbReference type="Pfam" id="PF03104"/>
    </source>
</evidence>
<sequence>MSRRTSRASGSGGRSSALSEIRRLREAKLNGGDDDVDPKKISRIDTYDAKESSIYQELNEEEYNELVRKRREELPFVEDDEGGMGYYDDGEEQYFEDDGDMDEELVEPDDLDPNSKKRQSSGALSSAYVKRAKRMQRAKLGTGTEQKITHMFFSKTNDKPRSAPTTTSRRAKQDIDLDSMLDDLTNNPLDASLSRTRKQPMFTSSQSTSTSQLPSSSSGRQFIQEYQPSSSTVHPDDDQGEVGVDHGYEFDDENDSLHQKNENADAGIEKEEPRQSVTATAPVENAEVAPVVSKRDLLLKKARESRVEASAATEKVLSTTVDSQADDDASSHDKPSIGGLHVGSVPSNEVGEWWNTTDVAVEESTTPIDTSTDGDLQIFWTDAVEVRDRPGKLYLIGKTKDGQGFKSCCVIVNNLQRYLYVVPRVPTEKQGLYPTMADLPKEAQQELWMNMHKDISSLLIPSCITDRKDQQAFRTKLVERNYAFELPDLPRGKNTYLKVKYPAKYAAPSPDVCAKGRSSFVRICGGTVRPLETFLIRRKLLGPCWLQIQGAKRVTTNHQSYCKVEYETSSPINVVPVHGIPSPPLTVLSLSIKTCCNPHSHKHEVVAFSAVTETNINPEGGSKGKGKISHFSGIRPFMADSQRFPESYGPAAMANERFRTPQSLSIEMNEKALLNFLLARVQREDPDVIVGHNLQGYTLDVLMSRMDNFKMGGMWSRLTRLRRGLLAPMNQGEGWNEYRLDDMSNGRLFCDTFVAAKELLTSQSTYSLSHLVSTQLNKSRVEVEMTDIPAILASGPDNFVKLIQHTLDDAMFVLHLMHKLEVIPLSKQLANLCGYLWTRTLQANKRAERIEYLLLHEFDRPKSKFIVPEKFRDNKPKFSKKREPAGYAGGMVFAPKKGLYDNFVVLLDFMSLYPSIIREYNICFTTVERNLNVANEKPSGPRNLEDDDEDADGEVIVTVENDVPALPSASCAEGILPQVIKRLLESRKLVKQQLKAELKAGNIEKSLTLDIRQKAIKLTANSMYGCLGFRYSRFYAKPIAALITSTGRQTLQRAQEVAEQECGYDVIYGDTDSIMVDSRSDKLEDAKRIGREIQVQCNKHFKLLELEVDYIFKTILLLNKKKYASLVVKEHNGGVTYEKEVKGLDMVRRDWCVLSKVVGNNILDFILSGIGRDEVVEKIHEYLQSVGENMRAGKEPITQYVITKSLNKAPEQYPDKAKQYHVQVAMALRSQGKAIGVGTQIPYVICKEEEPGSQRRAYHPDEVSRSQGKLNVDIEWYLEAQIHPPVNRLCAHIDGTSSPQLAQCLGLDTSKFSHSVQNVGEDEIDIIPSVLQHDSERFKSCTPLRLTCLKCNQENMFPGVFASRATRYSSGLLCPNGSCKANFWGYDQEGIYGQVGDDFAALLSNRMHLAIRDCTRRYYQGWVVCTEGLCSSRTQKQSLRGRRGDACSVTGCRGTVCMEYSDTALYTQLKYYESLVNVNHALENIQKENSRQLGQEIAVGAIPESHMALFGKLCQQIRETIDRNDYNWVKPSMWTSLFS</sequence>
<dbReference type="SMART" id="SM00486">
    <property type="entry name" value="POLBc"/>
    <property type="match status" value="1"/>
</dbReference>
<feature type="domain" description="DNA-directed DNA polymerase family B exonuclease" evidence="15">
    <location>
        <begin position="525"/>
        <end position="769"/>
    </location>
</feature>
<name>A0A024ULD2_9STRA</name>
<dbReference type="eggNOG" id="KOG0970">
    <property type="taxonomic scope" value="Eukaryota"/>
</dbReference>
<dbReference type="CDD" id="cd05776">
    <property type="entry name" value="DNA_polB_alpha_exo"/>
    <property type="match status" value="1"/>
</dbReference>
<dbReference type="InterPro" id="IPR042087">
    <property type="entry name" value="DNA_pol_B_thumb"/>
</dbReference>
<dbReference type="GO" id="GO:0006272">
    <property type="term" value="P:leading strand elongation"/>
    <property type="evidence" value="ECO:0007669"/>
    <property type="project" value="TreeGrafter"/>
</dbReference>
<dbReference type="PANTHER" id="PTHR45861:SF1">
    <property type="entry name" value="DNA POLYMERASE ALPHA CATALYTIC SUBUNIT"/>
    <property type="match status" value="1"/>
</dbReference>
<dbReference type="Gene3D" id="1.10.287.690">
    <property type="entry name" value="Helix hairpin bin"/>
    <property type="match status" value="1"/>
</dbReference>
<keyword evidence="9 12" id="KW-0239">DNA-directed DNA polymerase</keyword>
<dbReference type="InterPro" id="IPR017964">
    <property type="entry name" value="DNA-dir_DNA_pol_B_CS"/>
</dbReference>
<dbReference type="InterPro" id="IPR015088">
    <property type="entry name" value="Znf_DNA-dir_DNA_pol_B_alpha"/>
</dbReference>
<evidence type="ECO:0000256" key="13">
    <source>
        <dbReference type="SAM" id="MobiDB-lite"/>
    </source>
</evidence>
<feature type="region of interest" description="Disordered" evidence="13">
    <location>
        <begin position="1"/>
        <end position="40"/>
    </location>
</feature>
<dbReference type="Gene3D" id="2.40.50.730">
    <property type="match status" value="1"/>
</dbReference>
<dbReference type="GO" id="GO:0003887">
    <property type="term" value="F:DNA-directed DNA polymerase activity"/>
    <property type="evidence" value="ECO:0007669"/>
    <property type="project" value="UniProtKB-KW"/>
</dbReference>
<dbReference type="GO" id="GO:0008270">
    <property type="term" value="F:zinc ion binding"/>
    <property type="evidence" value="ECO:0007669"/>
    <property type="project" value="UniProtKB-KW"/>
</dbReference>
<dbReference type="CDD" id="cd05532">
    <property type="entry name" value="POLBc_alpha"/>
    <property type="match status" value="1"/>
</dbReference>
<feature type="region of interest" description="Disordered" evidence="13">
    <location>
        <begin position="318"/>
        <end position="345"/>
    </location>
</feature>
<evidence type="ECO:0000256" key="12">
    <source>
        <dbReference type="RuleBase" id="RU000442"/>
    </source>
</evidence>
<accession>A0A024ULD2</accession>
<keyword evidence="4 12" id="KW-0548">Nucleotidyltransferase</keyword>
<dbReference type="Gene3D" id="3.30.70.2820">
    <property type="match status" value="1"/>
</dbReference>
<dbReference type="GO" id="GO:0000166">
    <property type="term" value="F:nucleotide binding"/>
    <property type="evidence" value="ECO:0007669"/>
    <property type="project" value="InterPro"/>
</dbReference>
<dbReference type="InterPro" id="IPR012337">
    <property type="entry name" value="RNaseH-like_sf"/>
</dbReference>
<evidence type="ECO:0000259" key="17">
    <source>
        <dbReference type="Pfam" id="PF12254"/>
    </source>
</evidence>
<feature type="compositionally biased region" description="Acidic residues" evidence="13">
    <location>
        <begin position="75"/>
        <end position="112"/>
    </location>
</feature>
<reference evidence="18" key="1">
    <citation type="submission" date="2013-12" db="EMBL/GenBank/DDBJ databases">
        <title>The Genome Sequence of Aphanomyces invadans NJM9701.</title>
        <authorList>
            <consortium name="The Broad Institute Genomics Platform"/>
            <person name="Russ C."/>
            <person name="Tyler B."/>
            <person name="van West P."/>
            <person name="Dieguez-Uribeondo J."/>
            <person name="Young S.K."/>
            <person name="Zeng Q."/>
            <person name="Gargeya S."/>
            <person name="Fitzgerald M."/>
            <person name="Abouelleil A."/>
            <person name="Alvarado L."/>
            <person name="Chapman S.B."/>
            <person name="Gainer-Dewar J."/>
            <person name="Goldberg J."/>
            <person name="Griggs A."/>
            <person name="Gujja S."/>
            <person name="Hansen M."/>
            <person name="Howarth C."/>
            <person name="Imamovic A."/>
            <person name="Ireland A."/>
            <person name="Larimer J."/>
            <person name="McCowan C."/>
            <person name="Murphy C."/>
            <person name="Pearson M."/>
            <person name="Poon T.W."/>
            <person name="Priest M."/>
            <person name="Roberts A."/>
            <person name="Saif S."/>
            <person name="Shea T."/>
            <person name="Sykes S."/>
            <person name="Wortman J."/>
            <person name="Nusbaum C."/>
            <person name="Birren B."/>
        </authorList>
    </citation>
    <scope>NUCLEOTIDE SEQUENCE [LARGE SCALE GENOMIC DNA]</scope>
    <source>
        <strain evidence="18">NJM9701</strain>
    </source>
</reference>
<evidence type="ECO:0000256" key="10">
    <source>
        <dbReference type="ARBA" id="ARBA00023125"/>
    </source>
</evidence>
<keyword evidence="8" id="KW-0862">Zinc</keyword>
<dbReference type="Pfam" id="PF08996">
    <property type="entry name" value="zf-DNA_Pol"/>
    <property type="match status" value="1"/>
</dbReference>
<evidence type="ECO:0000256" key="5">
    <source>
        <dbReference type="ARBA" id="ARBA00022705"/>
    </source>
</evidence>
<dbReference type="InterPro" id="IPR023211">
    <property type="entry name" value="DNA_pol_palm_dom_sf"/>
</dbReference>
<keyword evidence="7" id="KW-0863">Zinc-finger</keyword>
<dbReference type="NCBIfam" id="TIGR00592">
    <property type="entry name" value="pol2"/>
    <property type="match status" value="1"/>
</dbReference>
<evidence type="ECO:0000256" key="4">
    <source>
        <dbReference type="ARBA" id="ARBA00022695"/>
    </source>
</evidence>
<dbReference type="GO" id="GO:0003682">
    <property type="term" value="F:chromatin binding"/>
    <property type="evidence" value="ECO:0007669"/>
    <property type="project" value="TreeGrafter"/>
</dbReference>
<dbReference type="Pfam" id="PF00136">
    <property type="entry name" value="DNA_pol_B"/>
    <property type="match status" value="1"/>
</dbReference>
<evidence type="ECO:0000256" key="6">
    <source>
        <dbReference type="ARBA" id="ARBA00022723"/>
    </source>
</evidence>